<name>A0A8C9H976_9PRIM</name>
<evidence type="ECO:0000313" key="1">
    <source>
        <dbReference type="Ensembl" id="ENSPTEP00000013001.1"/>
    </source>
</evidence>
<sequence length="80" mass="8518">MNFLTGSEPETHCGHASGSALAVPPLWREALELELCTALQLVGLAGGAEEQGRSFWFPLLLHVLSSRKVPNGVTVEESSS</sequence>
<dbReference type="Ensembl" id="ENSPTET00000019553.1">
    <property type="protein sequence ID" value="ENSPTEP00000013001.1"/>
    <property type="gene ID" value="ENSPTEG00000014599.1"/>
</dbReference>
<reference evidence="1" key="2">
    <citation type="submission" date="2025-09" db="UniProtKB">
        <authorList>
            <consortium name="Ensembl"/>
        </authorList>
    </citation>
    <scope>IDENTIFICATION</scope>
</reference>
<dbReference type="AlphaFoldDB" id="A0A8C9H976"/>
<accession>A0A8C9H976</accession>
<evidence type="ECO:0000313" key="2">
    <source>
        <dbReference type="Proteomes" id="UP000694416"/>
    </source>
</evidence>
<proteinExistence type="predicted"/>
<dbReference type="Proteomes" id="UP000694416">
    <property type="component" value="Unplaced"/>
</dbReference>
<keyword evidence="2" id="KW-1185">Reference proteome</keyword>
<organism evidence="1 2">
    <name type="scientific">Piliocolobus tephrosceles</name>
    <name type="common">Ugandan red Colobus</name>
    <dbReference type="NCBI Taxonomy" id="591936"/>
    <lineage>
        <taxon>Eukaryota</taxon>
        <taxon>Metazoa</taxon>
        <taxon>Chordata</taxon>
        <taxon>Craniata</taxon>
        <taxon>Vertebrata</taxon>
        <taxon>Euteleostomi</taxon>
        <taxon>Mammalia</taxon>
        <taxon>Eutheria</taxon>
        <taxon>Euarchontoglires</taxon>
        <taxon>Primates</taxon>
        <taxon>Haplorrhini</taxon>
        <taxon>Catarrhini</taxon>
        <taxon>Cercopithecidae</taxon>
        <taxon>Colobinae</taxon>
        <taxon>Piliocolobus</taxon>
    </lineage>
</organism>
<protein>
    <submittedName>
        <fullName evidence="1">Uncharacterized protein</fullName>
    </submittedName>
</protein>
<reference evidence="1" key="1">
    <citation type="submission" date="2025-08" db="UniProtKB">
        <authorList>
            <consortium name="Ensembl"/>
        </authorList>
    </citation>
    <scope>IDENTIFICATION</scope>
</reference>